<evidence type="ECO:0000256" key="6">
    <source>
        <dbReference type="SAM" id="SignalP"/>
    </source>
</evidence>
<dbReference type="PANTHER" id="PTHR47154:SF2">
    <property type="entry name" value="G-PROTEIN COUPLED RECEPTOR MTH-RELATED"/>
    <property type="match status" value="1"/>
</dbReference>
<dbReference type="Proteomes" id="UP000466442">
    <property type="component" value="Unassembled WGS sequence"/>
</dbReference>
<dbReference type="GO" id="GO:0007166">
    <property type="term" value="P:cell surface receptor signaling pathway"/>
    <property type="evidence" value="ECO:0007669"/>
    <property type="project" value="InterPro"/>
</dbReference>
<gene>
    <name evidence="8" type="ORF">GE061_018492</name>
</gene>
<evidence type="ECO:0000256" key="4">
    <source>
        <dbReference type="ARBA" id="ARBA00023136"/>
    </source>
</evidence>
<dbReference type="Pfam" id="PF00002">
    <property type="entry name" value="7tm_2"/>
    <property type="match status" value="1"/>
</dbReference>
<feature type="transmembrane region" description="Helical" evidence="5">
    <location>
        <begin position="156"/>
        <end position="177"/>
    </location>
</feature>
<feature type="transmembrane region" description="Helical" evidence="5">
    <location>
        <begin position="266"/>
        <end position="285"/>
    </location>
</feature>
<dbReference type="PROSITE" id="PS50261">
    <property type="entry name" value="G_PROTEIN_RECEP_F2_4"/>
    <property type="match status" value="1"/>
</dbReference>
<evidence type="ECO:0000256" key="3">
    <source>
        <dbReference type="ARBA" id="ARBA00022989"/>
    </source>
</evidence>
<feature type="domain" description="G-protein coupled receptors family 2 profile 2" evidence="7">
    <location>
        <begin position="218"/>
        <end position="357"/>
    </location>
</feature>
<reference evidence="8" key="1">
    <citation type="journal article" date="2021" name="Mol. Ecol. Resour.">
        <title>Apolygus lucorum genome provides insights into omnivorousness and mesophyll feeding.</title>
        <authorList>
            <person name="Liu Y."/>
            <person name="Liu H."/>
            <person name="Wang H."/>
            <person name="Huang T."/>
            <person name="Liu B."/>
            <person name="Yang B."/>
            <person name="Yin L."/>
            <person name="Li B."/>
            <person name="Zhang Y."/>
            <person name="Zhang S."/>
            <person name="Jiang F."/>
            <person name="Zhang X."/>
            <person name="Ren Y."/>
            <person name="Wang B."/>
            <person name="Wang S."/>
            <person name="Lu Y."/>
            <person name="Wu K."/>
            <person name="Fan W."/>
            <person name="Wang G."/>
        </authorList>
    </citation>
    <scope>NUCLEOTIDE SEQUENCE</scope>
    <source>
        <strain evidence="8">12Hb</strain>
    </source>
</reference>
<dbReference type="AlphaFoldDB" id="A0A8S9XG32"/>
<evidence type="ECO:0000259" key="7">
    <source>
        <dbReference type="PROSITE" id="PS50261"/>
    </source>
</evidence>
<dbReference type="InterPro" id="IPR051384">
    <property type="entry name" value="Mth_GPCR"/>
</dbReference>
<dbReference type="PANTHER" id="PTHR47154">
    <property type="entry name" value="G-PROTEIN COUPLED RECEPTOR MTH-RELATED"/>
    <property type="match status" value="1"/>
</dbReference>
<keyword evidence="2 5" id="KW-0812">Transmembrane</keyword>
<evidence type="ECO:0000256" key="1">
    <source>
        <dbReference type="ARBA" id="ARBA00004141"/>
    </source>
</evidence>
<protein>
    <recommendedName>
        <fullName evidence="7">G-protein coupled receptors family 2 profile 2 domain-containing protein</fullName>
    </recommendedName>
</protein>
<feature type="transmembrane region" description="Helical" evidence="5">
    <location>
        <begin position="186"/>
        <end position="206"/>
    </location>
</feature>
<evidence type="ECO:0000256" key="2">
    <source>
        <dbReference type="ARBA" id="ARBA00022692"/>
    </source>
</evidence>
<dbReference type="EMBL" id="WIXP02000008">
    <property type="protein sequence ID" value="KAF6207251.1"/>
    <property type="molecule type" value="Genomic_DNA"/>
</dbReference>
<dbReference type="OrthoDB" id="6134459at2759"/>
<keyword evidence="9" id="KW-1185">Reference proteome</keyword>
<name>A0A8S9XG32_APOLU</name>
<feature type="chain" id="PRO_5035857413" description="G-protein coupled receptors family 2 profile 2 domain-containing protein" evidence="6">
    <location>
        <begin position="19"/>
        <end position="357"/>
    </location>
</feature>
<accession>A0A8S9XG32</accession>
<comment type="subcellular location">
    <subcellularLocation>
        <location evidence="1">Membrane</location>
        <topology evidence="1">Multi-pass membrane protein</topology>
    </subcellularLocation>
</comment>
<evidence type="ECO:0000313" key="8">
    <source>
        <dbReference type="EMBL" id="KAF6207251.1"/>
    </source>
</evidence>
<keyword evidence="6" id="KW-0732">Signal</keyword>
<organism evidence="8 9">
    <name type="scientific">Apolygus lucorum</name>
    <name type="common">Small green plant bug</name>
    <name type="synonym">Lygocoris lucorum</name>
    <dbReference type="NCBI Taxonomy" id="248454"/>
    <lineage>
        <taxon>Eukaryota</taxon>
        <taxon>Metazoa</taxon>
        <taxon>Ecdysozoa</taxon>
        <taxon>Arthropoda</taxon>
        <taxon>Hexapoda</taxon>
        <taxon>Insecta</taxon>
        <taxon>Pterygota</taxon>
        <taxon>Neoptera</taxon>
        <taxon>Paraneoptera</taxon>
        <taxon>Hemiptera</taxon>
        <taxon>Heteroptera</taxon>
        <taxon>Panheteroptera</taxon>
        <taxon>Cimicomorpha</taxon>
        <taxon>Miridae</taxon>
        <taxon>Mirini</taxon>
        <taxon>Apolygus</taxon>
    </lineage>
</organism>
<keyword evidence="3 5" id="KW-1133">Transmembrane helix</keyword>
<comment type="caution">
    <text evidence="8">The sequence shown here is derived from an EMBL/GenBank/DDBJ whole genome shotgun (WGS) entry which is preliminary data.</text>
</comment>
<dbReference type="GO" id="GO:0005886">
    <property type="term" value="C:plasma membrane"/>
    <property type="evidence" value="ECO:0007669"/>
    <property type="project" value="TreeGrafter"/>
</dbReference>
<keyword evidence="4 5" id="KW-0472">Membrane</keyword>
<proteinExistence type="predicted"/>
<evidence type="ECO:0000313" key="9">
    <source>
        <dbReference type="Proteomes" id="UP000466442"/>
    </source>
</evidence>
<dbReference type="Gene3D" id="1.20.1070.10">
    <property type="entry name" value="Rhodopsin 7-helix transmembrane proteins"/>
    <property type="match status" value="1"/>
</dbReference>
<dbReference type="InterPro" id="IPR017981">
    <property type="entry name" value="GPCR_2-like_7TM"/>
</dbReference>
<feature type="transmembrane region" description="Helical" evidence="5">
    <location>
        <begin position="316"/>
        <end position="343"/>
    </location>
</feature>
<dbReference type="GO" id="GO:0008528">
    <property type="term" value="F:G protein-coupled peptide receptor activity"/>
    <property type="evidence" value="ECO:0007669"/>
    <property type="project" value="TreeGrafter"/>
</dbReference>
<feature type="signal peptide" evidence="6">
    <location>
        <begin position="1"/>
        <end position="18"/>
    </location>
</feature>
<sequence length="357" mass="39911">MNPRLLVFLTTQITSAVSTVVLPVCCVKDKVGFANGCSENFTDTESVFEGKWKNYDVEWSFNKSLPCVDLIHYEDQNVRIDGKGNLFVTCSDGWCCGNECAVRHAGLNDEKNEYCMDYSKGTLLAVVCDNSMPISNSSNGTSVEETSTFWLKNPGIGNTCTIISIIALIATCLLILTDDTKSQEDYVLYVVSQSVAQILMLISSVIDCSPRNSKCWQCLLKGYSLQYLGLSAFFWMNATSLQMRVNLSQKRTESTRKLLRWREFKIFSLYAWGTPLLISAATYWLQMSQILDGFCSLKPDISVTTCFLRSTAPLLIYFYGPATIILVINTILFGIVASILAKIKVKQKRLLKKKTTG</sequence>
<evidence type="ECO:0000256" key="5">
    <source>
        <dbReference type="SAM" id="Phobius"/>
    </source>
</evidence>
<dbReference type="InterPro" id="IPR000832">
    <property type="entry name" value="GPCR_2_secretin-like"/>
</dbReference>